<evidence type="ECO:0000313" key="2">
    <source>
        <dbReference type="Proteomes" id="UP000266234"/>
    </source>
</evidence>
<feature type="non-terminal residue" evidence="1">
    <location>
        <position position="88"/>
    </location>
</feature>
<protein>
    <submittedName>
        <fullName evidence="1">Uncharacterized protein</fullName>
    </submittedName>
</protein>
<dbReference type="AlphaFoldDB" id="A0A395RF38"/>
<reference evidence="1 2" key="1">
    <citation type="journal article" date="2018" name="PLoS Pathog.">
        <title>Evolution of structural diversity of trichothecenes, a family of toxins produced by plant pathogenic and entomopathogenic fungi.</title>
        <authorList>
            <person name="Proctor R.H."/>
            <person name="McCormick S.P."/>
            <person name="Kim H.S."/>
            <person name="Cardoza R.E."/>
            <person name="Stanley A.M."/>
            <person name="Lindo L."/>
            <person name="Kelly A."/>
            <person name="Brown D.W."/>
            <person name="Lee T."/>
            <person name="Vaughan M.M."/>
            <person name="Alexander N.J."/>
            <person name="Busman M."/>
            <person name="Gutierrez S."/>
        </authorList>
    </citation>
    <scope>NUCLEOTIDE SEQUENCE [LARGE SCALE GENOMIC DNA]</scope>
    <source>
        <strain evidence="1 2">NRRL 20695</strain>
    </source>
</reference>
<proteinExistence type="predicted"/>
<accession>A0A395RF38</accession>
<dbReference type="EMBL" id="PXOG01000451">
    <property type="protein sequence ID" value="RGP58748.1"/>
    <property type="molecule type" value="Genomic_DNA"/>
</dbReference>
<evidence type="ECO:0000313" key="1">
    <source>
        <dbReference type="EMBL" id="RGP58748.1"/>
    </source>
</evidence>
<name>A0A395RF38_9HYPO</name>
<gene>
    <name evidence="1" type="ORF">FLONG3_11396</name>
</gene>
<sequence length="88" mass="9846">MNLDAAHLAAMGLEAPTTSLPAVSTAASVRERVASLRLNVLQTTVHAYNQGHENMDEDDRRRFEGGLARYGMMRDWQNDLVQDYRDGP</sequence>
<keyword evidence="2" id="KW-1185">Reference proteome</keyword>
<dbReference type="Proteomes" id="UP000266234">
    <property type="component" value="Unassembled WGS sequence"/>
</dbReference>
<organism evidence="1 2">
    <name type="scientific">Fusarium longipes</name>
    <dbReference type="NCBI Taxonomy" id="694270"/>
    <lineage>
        <taxon>Eukaryota</taxon>
        <taxon>Fungi</taxon>
        <taxon>Dikarya</taxon>
        <taxon>Ascomycota</taxon>
        <taxon>Pezizomycotina</taxon>
        <taxon>Sordariomycetes</taxon>
        <taxon>Hypocreomycetidae</taxon>
        <taxon>Hypocreales</taxon>
        <taxon>Nectriaceae</taxon>
        <taxon>Fusarium</taxon>
    </lineage>
</organism>
<comment type="caution">
    <text evidence="1">The sequence shown here is derived from an EMBL/GenBank/DDBJ whole genome shotgun (WGS) entry which is preliminary data.</text>
</comment>